<evidence type="ECO:0000313" key="1">
    <source>
        <dbReference type="EMBL" id="CAG8831651.1"/>
    </source>
</evidence>
<sequence length="78" mass="8381">TYTVYATATSSECDSALIGTSASLIIVSGVILPICIAFIFYYRRHGMATQSGQNTQQNVVDNRKSGATHDVREHGASE</sequence>
<reference evidence="1" key="1">
    <citation type="submission" date="2021-06" db="EMBL/GenBank/DDBJ databases">
        <authorList>
            <person name="Kallberg Y."/>
            <person name="Tangrot J."/>
            <person name="Rosling A."/>
        </authorList>
    </citation>
    <scope>NUCLEOTIDE SEQUENCE</scope>
    <source>
        <strain evidence="1">MA461A</strain>
    </source>
</reference>
<accession>A0ACA9SBS4</accession>
<gene>
    <name evidence="1" type="ORF">RPERSI_LOCUS28214</name>
</gene>
<keyword evidence="2" id="KW-1185">Reference proteome</keyword>
<proteinExistence type="predicted"/>
<feature type="non-terminal residue" evidence="1">
    <location>
        <position position="78"/>
    </location>
</feature>
<dbReference type="Proteomes" id="UP000789920">
    <property type="component" value="Unassembled WGS sequence"/>
</dbReference>
<dbReference type="EMBL" id="CAJVQC010101945">
    <property type="protein sequence ID" value="CAG8831651.1"/>
    <property type="molecule type" value="Genomic_DNA"/>
</dbReference>
<evidence type="ECO:0000313" key="2">
    <source>
        <dbReference type="Proteomes" id="UP000789920"/>
    </source>
</evidence>
<organism evidence="1 2">
    <name type="scientific">Racocetra persica</name>
    <dbReference type="NCBI Taxonomy" id="160502"/>
    <lineage>
        <taxon>Eukaryota</taxon>
        <taxon>Fungi</taxon>
        <taxon>Fungi incertae sedis</taxon>
        <taxon>Mucoromycota</taxon>
        <taxon>Glomeromycotina</taxon>
        <taxon>Glomeromycetes</taxon>
        <taxon>Diversisporales</taxon>
        <taxon>Gigasporaceae</taxon>
        <taxon>Racocetra</taxon>
    </lineage>
</organism>
<comment type="caution">
    <text evidence="1">The sequence shown here is derived from an EMBL/GenBank/DDBJ whole genome shotgun (WGS) entry which is preliminary data.</text>
</comment>
<name>A0ACA9SBS4_9GLOM</name>
<feature type="non-terminal residue" evidence="1">
    <location>
        <position position="1"/>
    </location>
</feature>
<protein>
    <submittedName>
        <fullName evidence="1">17333_t:CDS:1</fullName>
    </submittedName>
</protein>